<dbReference type="GO" id="GO:0003677">
    <property type="term" value="F:DNA binding"/>
    <property type="evidence" value="ECO:0007669"/>
    <property type="project" value="InterPro"/>
</dbReference>
<comment type="caution">
    <text evidence="3">The sequence shown here is derived from an EMBL/GenBank/DDBJ whole genome shotgun (WGS) entry which is preliminary data.</text>
</comment>
<dbReference type="PANTHER" id="PTHR30349">
    <property type="entry name" value="PHAGE INTEGRASE-RELATED"/>
    <property type="match status" value="1"/>
</dbReference>
<dbReference type="Gene3D" id="1.10.443.10">
    <property type="entry name" value="Intergrase catalytic core"/>
    <property type="match status" value="1"/>
</dbReference>
<dbReference type="InterPro" id="IPR002104">
    <property type="entry name" value="Integrase_catalytic"/>
</dbReference>
<dbReference type="PANTHER" id="PTHR30349:SF64">
    <property type="entry name" value="PROPHAGE INTEGRASE INTD-RELATED"/>
    <property type="match status" value="1"/>
</dbReference>
<dbReference type="Proteomes" id="UP000256220">
    <property type="component" value="Unassembled WGS sequence"/>
</dbReference>
<dbReference type="GO" id="GO:0015074">
    <property type="term" value="P:DNA integration"/>
    <property type="evidence" value="ECO:0007669"/>
    <property type="project" value="InterPro"/>
</dbReference>
<feature type="domain" description="Tyr recombinase" evidence="2">
    <location>
        <begin position="236"/>
        <end position="453"/>
    </location>
</feature>
<name>A0A2P2FFJ5_AMYLU</name>
<dbReference type="InterPro" id="IPR013762">
    <property type="entry name" value="Integrase-like_cat_sf"/>
</dbReference>
<sequence length="455" mass="49921">MTDQISYDVKIWALKSRRHRSGKVSYRVRWSVAGREFGEPFQKFKLADNFRNDLIAATKAGEGFLVEKPGLPTSMIRKEATKLSAFQLACAYIDMKWPDASPKYRRSLASSLTGITVSMLRGQTAVDGKVLRKALTQAFNTTLRKEGLSPDVAAVLDEVGAGCRRADEFSNPDVLRSVLSGIDRNIDGSKAAPDTVRIRRVALRDLLDFAVEREVFDANPLEEIKVKKRSYEIQEVDPGVVVSPIQGRMLLEAVRDTHPELVAFFAAMYFAGLRPEEAADLKRSNLPLSLEGEGWLKLEGARPEVGGEWTDSGEASEAGPLKHRNVGATRQAPCTSELAALLHAHLVIFGTAPDGRLFRGVRDGGRLSSSVYGRAWATARAAVFTPEVAAGPLGKRPYDLRHAAVSTWLNNDVEATRVAKWAGHSLAVLLRVYAKCRAGGEVTALEKLERAYSMT</sequence>
<dbReference type="SUPFAM" id="SSF56349">
    <property type="entry name" value="DNA breaking-rejoining enzymes"/>
    <property type="match status" value="1"/>
</dbReference>
<dbReference type="RefSeq" id="WP_034324224.1">
    <property type="nucleotide sequence ID" value="NZ_JFBM01000066.1"/>
</dbReference>
<reference evidence="3 4" key="1">
    <citation type="journal article" date="2014" name="Genome Announc.">
        <title>Draft Genome Sequence of Amycolatopsis lurida NRRL 2430, Producer of the Glycopeptide Family Antibiotic Ristocetin.</title>
        <authorList>
            <person name="Kwun M.J."/>
            <person name="Hong H.J."/>
        </authorList>
    </citation>
    <scope>NUCLEOTIDE SEQUENCE [LARGE SCALE GENOMIC DNA]</scope>
    <source>
        <strain evidence="3 4">NRRL 2430</strain>
    </source>
</reference>
<evidence type="ECO:0000259" key="2">
    <source>
        <dbReference type="PROSITE" id="PS51898"/>
    </source>
</evidence>
<dbReference type="InterPro" id="IPR011010">
    <property type="entry name" value="DNA_brk_join_enz"/>
</dbReference>
<keyword evidence="1" id="KW-0233">DNA recombination</keyword>
<proteinExistence type="predicted"/>
<keyword evidence="4" id="KW-1185">Reference proteome</keyword>
<organism evidence="3 4">
    <name type="scientific">Amycolatopsis lurida NRRL 2430</name>
    <dbReference type="NCBI Taxonomy" id="1460371"/>
    <lineage>
        <taxon>Bacteria</taxon>
        <taxon>Bacillati</taxon>
        <taxon>Actinomycetota</taxon>
        <taxon>Actinomycetes</taxon>
        <taxon>Pseudonocardiales</taxon>
        <taxon>Pseudonocardiaceae</taxon>
        <taxon>Amycolatopsis</taxon>
    </lineage>
</organism>
<dbReference type="PROSITE" id="PS51898">
    <property type="entry name" value="TYR_RECOMBINASE"/>
    <property type="match status" value="1"/>
</dbReference>
<dbReference type="InterPro" id="IPR050090">
    <property type="entry name" value="Tyrosine_recombinase_XerCD"/>
</dbReference>
<evidence type="ECO:0000313" key="4">
    <source>
        <dbReference type="Proteomes" id="UP000256220"/>
    </source>
</evidence>
<accession>A0A2P2FFJ5</accession>
<protein>
    <submittedName>
        <fullName evidence="3">Integrase</fullName>
    </submittedName>
</protein>
<dbReference type="EMBL" id="JFBM01000066">
    <property type="protein sequence ID" value="KFU75496.1"/>
    <property type="molecule type" value="Genomic_DNA"/>
</dbReference>
<evidence type="ECO:0000256" key="1">
    <source>
        <dbReference type="ARBA" id="ARBA00023172"/>
    </source>
</evidence>
<evidence type="ECO:0000313" key="3">
    <source>
        <dbReference type="EMBL" id="KFU75496.1"/>
    </source>
</evidence>
<gene>
    <name evidence="3" type="ORF">BB31_41315</name>
</gene>
<dbReference type="GO" id="GO:0006310">
    <property type="term" value="P:DNA recombination"/>
    <property type="evidence" value="ECO:0007669"/>
    <property type="project" value="UniProtKB-KW"/>
</dbReference>
<dbReference type="AlphaFoldDB" id="A0A2P2FFJ5"/>